<proteinExistence type="predicted"/>
<organism evidence="1 2">
    <name type="scientific">Brassica cretica</name>
    <name type="common">Mustard</name>
    <dbReference type="NCBI Taxonomy" id="69181"/>
    <lineage>
        <taxon>Eukaryota</taxon>
        <taxon>Viridiplantae</taxon>
        <taxon>Streptophyta</taxon>
        <taxon>Embryophyta</taxon>
        <taxon>Tracheophyta</taxon>
        <taxon>Spermatophyta</taxon>
        <taxon>Magnoliopsida</taxon>
        <taxon>eudicotyledons</taxon>
        <taxon>Gunneridae</taxon>
        <taxon>Pentapetalae</taxon>
        <taxon>rosids</taxon>
        <taxon>malvids</taxon>
        <taxon>Brassicales</taxon>
        <taxon>Brassicaceae</taxon>
        <taxon>Brassiceae</taxon>
        <taxon>Brassica</taxon>
    </lineage>
</organism>
<reference evidence="1" key="1">
    <citation type="submission" date="2019-12" db="EMBL/GenBank/DDBJ databases">
        <title>Genome sequencing and annotation of Brassica cretica.</title>
        <authorList>
            <person name="Studholme D.J."/>
            <person name="Sarris P."/>
        </authorList>
    </citation>
    <scope>NUCLEOTIDE SEQUENCE</scope>
    <source>
        <strain evidence="1">PFS-109/04</strain>
        <tissue evidence="1">Leaf</tissue>
    </source>
</reference>
<comment type="caution">
    <text evidence="1">The sequence shown here is derived from an EMBL/GenBank/DDBJ whole genome shotgun (WGS) entry which is preliminary data.</text>
</comment>
<evidence type="ECO:0000313" key="2">
    <source>
        <dbReference type="Proteomes" id="UP000712600"/>
    </source>
</evidence>
<dbReference type="Proteomes" id="UP000712600">
    <property type="component" value="Unassembled WGS sequence"/>
</dbReference>
<sequence length="121" mass="13879">MRLNNLYRPRTLQRHHKLSKAHLETLEHLKTLCSLPAPSTPLASCQDTMVYLLYAKTSSFSQKIKNADLIILTGLRDRPENRVGSVMSTMSTIMHQQCIAPRRDQRKKDTTRIMKVLSDST</sequence>
<evidence type="ECO:0000313" key="1">
    <source>
        <dbReference type="EMBL" id="KAF3500851.1"/>
    </source>
</evidence>
<dbReference type="EMBL" id="QGKX02001621">
    <property type="protein sequence ID" value="KAF3500851.1"/>
    <property type="molecule type" value="Genomic_DNA"/>
</dbReference>
<name>A0A8S9NFD2_BRACR</name>
<accession>A0A8S9NFD2</accession>
<protein>
    <submittedName>
        <fullName evidence="1">Uncharacterized protein</fullName>
    </submittedName>
</protein>
<dbReference type="AlphaFoldDB" id="A0A8S9NFD2"/>
<gene>
    <name evidence="1" type="ORF">F2Q69_00040094</name>
</gene>